<sequence>MEHHNPRLQNLIDKYLKGKCNKEEAEIVENFFESFSSRPDILDQLDHEKQNEIKRRIQENVVKKISPTPIRKIGMIKLAIAATVALFCISIAYQYLYKNSSLKNIEINLANGQQRHITLEDGTKITLNASSRIIYPNSFKDSSKREVILIGEAFFDVAKNPKKPFIIHTPRMEISVLGTAFNVRDYENERNAETALIRGKVSIWKTGHTDKKFILNPNEKFVLSNAVIHNNAQSTNPKVVSLQNATVAVQPLVVSNQDGTALETEWMLKRMTIRDERLADIVIKLERMYGVEIQILSSKIATQRFSATFENEDLDNILKALQTVNYFQIKKTGNNQIQLF</sequence>
<dbReference type="InterPro" id="IPR032508">
    <property type="entry name" value="FecR_C"/>
</dbReference>
<dbReference type="InterPro" id="IPR012373">
    <property type="entry name" value="Ferrdict_sens_TM"/>
</dbReference>
<dbReference type="PANTHER" id="PTHR30273:SF2">
    <property type="entry name" value="PROTEIN FECR"/>
    <property type="match status" value="1"/>
</dbReference>
<dbReference type="Proteomes" id="UP001409291">
    <property type="component" value="Unassembled WGS sequence"/>
</dbReference>
<keyword evidence="1" id="KW-0812">Transmembrane</keyword>
<evidence type="ECO:0000313" key="4">
    <source>
        <dbReference type="EMBL" id="MEN5380681.1"/>
    </source>
</evidence>
<feature type="transmembrane region" description="Helical" evidence="1">
    <location>
        <begin position="78"/>
        <end position="97"/>
    </location>
</feature>
<evidence type="ECO:0000256" key="1">
    <source>
        <dbReference type="SAM" id="Phobius"/>
    </source>
</evidence>
<evidence type="ECO:0000313" key="5">
    <source>
        <dbReference type="Proteomes" id="UP001409291"/>
    </source>
</evidence>
<dbReference type="Gene3D" id="3.55.50.30">
    <property type="match status" value="1"/>
</dbReference>
<accession>A0ABV0C1A7</accession>
<evidence type="ECO:0000259" key="3">
    <source>
        <dbReference type="Pfam" id="PF16344"/>
    </source>
</evidence>
<dbReference type="PIRSF" id="PIRSF018266">
    <property type="entry name" value="FecR"/>
    <property type="match status" value="1"/>
</dbReference>
<dbReference type="RefSeq" id="WP_346583606.1">
    <property type="nucleotide sequence ID" value="NZ_JBDJLH010000019.1"/>
</dbReference>
<reference evidence="4 5" key="1">
    <citation type="submission" date="2024-04" db="EMBL/GenBank/DDBJ databases">
        <title>WGS of bacteria from Torrens River.</title>
        <authorList>
            <person name="Wyrsch E.R."/>
            <person name="Drigo B."/>
        </authorList>
    </citation>
    <scope>NUCLEOTIDE SEQUENCE [LARGE SCALE GENOMIC DNA]</scope>
    <source>
        <strain evidence="4 5">TWI391</strain>
    </source>
</reference>
<dbReference type="Gene3D" id="2.60.120.1440">
    <property type="match status" value="1"/>
</dbReference>
<protein>
    <submittedName>
        <fullName evidence="4">FecR domain-containing protein</fullName>
    </submittedName>
</protein>
<dbReference type="Pfam" id="PF16344">
    <property type="entry name" value="FecR_C"/>
    <property type="match status" value="1"/>
</dbReference>
<proteinExistence type="predicted"/>
<dbReference type="PANTHER" id="PTHR30273">
    <property type="entry name" value="PERIPLASMIC SIGNAL SENSOR AND SIGMA FACTOR ACTIVATOR FECR-RELATED"/>
    <property type="match status" value="1"/>
</dbReference>
<comment type="caution">
    <text evidence="4">The sequence shown here is derived from an EMBL/GenBank/DDBJ whole genome shotgun (WGS) entry which is preliminary data.</text>
</comment>
<keyword evidence="1" id="KW-1133">Transmembrane helix</keyword>
<organism evidence="4 5">
    <name type="scientific">Sphingobacterium kitahiroshimense</name>
    <dbReference type="NCBI Taxonomy" id="470446"/>
    <lineage>
        <taxon>Bacteria</taxon>
        <taxon>Pseudomonadati</taxon>
        <taxon>Bacteroidota</taxon>
        <taxon>Sphingobacteriia</taxon>
        <taxon>Sphingobacteriales</taxon>
        <taxon>Sphingobacteriaceae</taxon>
        <taxon>Sphingobacterium</taxon>
    </lineage>
</organism>
<feature type="domain" description="FecR protein" evidence="2">
    <location>
        <begin position="108"/>
        <end position="201"/>
    </location>
</feature>
<feature type="domain" description="Protein FecR C-terminal" evidence="3">
    <location>
        <begin position="271"/>
        <end position="336"/>
    </location>
</feature>
<dbReference type="InterPro" id="IPR006860">
    <property type="entry name" value="FecR"/>
</dbReference>
<dbReference type="Pfam" id="PF04773">
    <property type="entry name" value="FecR"/>
    <property type="match status" value="1"/>
</dbReference>
<name>A0ABV0C1A7_9SPHI</name>
<keyword evidence="1" id="KW-0472">Membrane</keyword>
<gene>
    <name evidence="4" type="ORF">ABE541_25695</name>
</gene>
<keyword evidence="5" id="KW-1185">Reference proteome</keyword>
<evidence type="ECO:0000259" key="2">
    <source>
        <dbReference type="Pfam" id="PF04773"/>
    </source>
</evidence>
<dbReference type="EMBL" id="JBDJNQ010000023">
    <property type="protein sequence ID" value="MEN5380681.1"/>
    <property type="molecule type" value="Genomic_DNA"/>
</dbReference>